<dbReference type="PANTHER" id="PTHR48070:SF6">
    <property type="entry name" value="ESTERASE OVCA2"/>
    <property type="match status" value="1"/>
</dbReference>
<dbReference type="RefSeq" id="XP_005789223.1">
    <property type="nucleotide sequence ID" value="XM_005789166.1"/>
</dbReference>
<dbReference type="GO" id="GO:0016787">
    <property type="term" value="F:hydrolase activity"/>
    <property type="evidence" value="ECO:0007669"/>
    <property type="project" value="UniProtKB-KW"/>
</dbReference>
<dbReference type="PANTHER" id="PTHR48070">
    <property type="entry name" value="ESTERASE OVCA2"/>
    <property type="match status" value="1"/>
</dbReference>
<reference evidence="3" key="2">
    <citation type="submission" date="2024-10" db="UniProtKB">
        <authorList>
            <consortium name="EnsemblProtists"/>
        </authorList>
    </citation>
    <scope>IDENTIFICATION</scope>
</reference>
<evidence type="ECO:0000313" key="3">
    <source>
        <dbReference type="EnsemblProtists" id="EOD36794"/>
    </source>
</evidence>
<dbReference type="InterPro" id="IPR050593">
    <property type="entry name" value="LovG"/>
</dbReference>
<dbReference type="EnsemblProtists" id="EOD36794">
    <property type="protein sequence ID" value="EOD36794"/>
    <property type="gene ID" value="EMIHUDRAFT_201022"/>
</dbReference>
<feature type="domain" description="Serine hydrolase" evidence="2">
    <location>
        <begin position="18"/>
        <end position="208"/>
    </location>
</feature>
<dbReference type="SUPFAM" id="SSF53474">
    <property type="entry name" value="alpha/beta-Hydrolases"/>
    <property type="match status" value="1"/>
</dbReference>
<dbReference type="Pfam" id="PF03959">
    <property type="entry name" value="FSH1"/>
    <property type="match status" value="1"/>
</dbReference>
<name>A0A0D3KM09_EMIH1</name>
<evidence type="ECO:0000256" key="1">
    <source>
        <dbReference type="ARBA" id="ARBA00022801"/>
    </source>
</evidence>
<dbReference type="eggNOG" id="KOG2551">
    <property type="taxonomic scope" value="Eukaryota"/>
</dbReference>
<dbReference type="PaxDb" id="2903-EOD36794"/>
<dbReference type="GO" id="GO:0005737">
    <property type="term" value="C:cytoplasm"/>
    <property type="evidence" value="ECO:0007669"/>
    <property type="project" value="TreeGrafter"/>
</dbReference>
<reference evidence="4" key="1">
    <citation type="journal article" date="2013" name="Nature">
        <title>Pan genome of the phytoplankton Emiliania underpins its global distribution.</title>
        <authorList>
            <person name="Read B.A."/>
            <person name="Kegel J."/>
            <person name="Klute M.J."/>
            <person name="Kuo A."/>
            <person name="Lefebvre S.C."/>
            <person name="Maumus F."/>
            <person name="Mayer C."/>
            <person name="Miller J."/>
            <person name="Monier A."/>
            <person name="Salamov A."/>
            <person name="Young J."/>
            <person name="Aguilar M."/>
            <person name="Claverie J.M."/>
            <person name="Frickenhaus S."/>
            <person name="Gonzalez K."/>
            <person name="Herman E.K."/>
            <person name="Lin Y.C."/>
            <person name="Napier J."/>
            <person name="Ogata H."/>
            <person name="Sarno A.F."/>
            <person name="Shmutz J."/>
            <person name="Schroeder D."/>
            <person name="de Vargas C."/>
            <person name="Verret F."/>
            <person name="von Dassow P."/>
            <person name="Valentin K."/>
            <person name="Van de Peer Y."/>
            <person name="Wheeler G."/>
            <person name="Dacks J.B."/>
            <person name="Delwiche C.F."/>
            <person name="Dyhrman S.T."/>
            <person name="Glockner G."/>
            <person name="John U."/>
            <person name="Richards T."/>
            <person name="Worden A.Z."/>
            <person name="Zhang X."/>
            <person name="Grigoriev I.V."/>
            <person name="Allen A.E."/>
            <person name="Bidle K."/>
            <person name="Borodovsky M."/>
            <person name="Bowler C."/>
            <person name="Brownlee C."/>
            <person name="Cock J.M."/>
            <person name="Elias M."/>
            <person name="Gladyshev V.N."/>
            <person name="Groth M."/>
            <person name="Guda C."/>
            <person name="Hadaegh A."/>
            <person name="Iglesias-Rodriguez M.D."/>
            <person name="Jenkins J."/>
            <person name="Jones B.M."/>
            <person name="Lawson T."/>
            <person name="Leese F."/>
            <person name="Lindquist E."/>
            <person name="Lobanov A."/>
            <person name="Lomsadze A."/>
            <person name="Malik S.B."/>
            <person name="Marsh M.E."/>
            <person name="Mackinder L."/>
            <person name="Mock T."/>
            <person name="Mueller-Roeber B."/>
            <person name="Pagarete A."/>
            <person name="Parker M."/>
            <person name="Probert I."/>
            <person name="Quesneville H."/>
            <person name="Raines C."/>
            <person name="Rensing S.A."/>
            <person name="Riano-Pachon D.M."/>
            <person name="Richier S."/>
            <person name="Rokitta S."/>
            <person name="Shiraiwa Y."/>
            <person name="Soanes D.M."/>
            <person name="van der Giezen M."/>
            <person name="Wahlund T.M."/>
            <person name="Williams B."/>
            <person name="Wilson W."/>
            <person name="Wolfe G."/>
            <person name="Wurch L.L."/>
        </authorList>
    </citation>
    <scope>NUCLEOTIDE SEQUENCE</scope>
</reference>
<keyword evidence="4" id="KW-1185">Reference proteome</keyword>
<proteinExistence type="predicted"/>
<dbReference type="InterPro" id="IPR029058">
    <property type="entry name" value="AB_hydrolase_fold"/>
</dbReference>
<protein>
    <recommendedName>
        <fullName evidence="2">Serine hydrolase domain-containing protein</fullName>
    </recommendedName>
</protein>
<dbReference type="InterPro" id="IPR005645">
    <property type="entry name" value="FSH-like_dom"/>
</dbReference>
<dbReference type="Proteomes" id="UP000013827">
    <property type="component" value="Unassembled WGS sequence"/>
</dbReference>
<dbReference type="AlphaFoldDB" id="A0A0D3KM09"/>
<organism evidence="3 4">
    <name type="scientific">Emiliania huxleyi (strain CCMP1516)</name>
    <dbReference type="NCBI Taxonomy" id="280463"/>
    <lineage>
        <taxon>Eukaryota</taxon>
        <taxon>Haptista</taxon>
        <taxon>Haptophyta</taxon>
        <taxon>Prymnesiophyceae</taxon>
        <taxon>Isochrysidales</taxon>
        <taxon>Noelaerhabdaceae</taxon>
        <taxon>Emiliania</taxon>
    </lineage>
</organism>
<evidence type="ECO:0000259" key="2">
    <source>
        <dbReference type="Pfam" id="PF03959"/>
    </source>
</evidence>
<evidence type="ECO:0000313" key="4">
    <source>
        <dbReference type="Proteomes" id="UP000013827"/>
    </source>
</evidence>
<keyword evidence="1" id="KW-0378">Hydrolase</keyword>
<accession>A0A0D3KM09</accession>
<dbReference type="GO" id="GO:0005634">
    <property type="term" value="C:nucleus"/>
    <property type="evidence" value="ECO:0007669"/>
    <property type="project" value="TreeGrafter"/>
</dbReference>
<dbReference type="GeneID" id="17282064"/>
<dbReference type="Gene3D" id="3.40.50.1820">
    <property type="entry name" value="alpha/beta hydrolase"/>
    <property type="match status" value="1"/>
</dbReference>
<sequence length="229" mass="24771">MFLRLMSSVVAAPAESPSLKLLALHGYSQNGAVFRDRSGGFRKPLKKLGAELLYVDGPFGCTAQGEDEVEADADLEKRAWWRGGSRQETYVGWRESRAALCSTWQRERCDGVLGFSQGAAAAAMLCADLEPMPKFAIIVSGFVPRDRDVASSLLKGGLPVPSFHLFGSTDTLVEPDRSRALAALFESPTVVEHTGGHMVPSSAPVREQLGAFLQSLGLARPARTDTDYR</sequence>
<dbReference type="HOGENOM" id="CLU_051938_2_3_1"/>
<dbReference type="KEGG" id="ehx:EMIHUDRAFT_201022"/>
<dbReference type="OMA" id="RCAKTEN"/>